<keyword evidence="2" id="KW-1133">Transmembrane helix</keyword>
<reference evidence="3" key="1">
    <citation type="submission" date="2018-12" db="EMBL/GenBank/DDBJ databases">
        <title>Novel natural products biosynthetic potential of the class Ktedonobacteria.</title>
        <authorList>
            <person name="Zheng Y."/>
            <person name="Saitou A."/>
            <person name="Wang C.M."/>
            <person name="Toyoda A."/>
            <person name="Minakuchi Y."/>
            <person name="Sekiguchi Y."/>
            <person name="Ueda K."/>
            <person name="Takano H."/>
            <person name="Sakai Y."/>
            <person name="Yokota A."/>
            <person name="Yabe S."/>
        </authorList>
    </citation>
    <scope>NUCLEOTIDE SEQUENCE</scope>
    <source>
        <strain evidence="3">A3-2</strain>
    </source>
</reference>
<accession>A0A455T118</accession>
<feature type="transmembrane region" description="Helical" evidence="2">
    <location>
        <begin position="42"/>
        <end position="61"/>
    </location>
</feature>
<dbReference type="EMBL" id="AP019377">
    <property type="protein sequence ID" value="BBH94237.1"/>
    <property type="molecule type" value="Genomic_DNA"/>
</dbReference>
<evidence type="ECO:0000256" key="1">
    <source>
        <dbReference type="SAM" id="MobiDB-lite"/>
    </source>
</evidence>
<gene>
    <name evidence="3" type="ORF">KTA_24360</name>
</gene>
<evidence type="ECO:0000256" key="2">
    <source>
        <dbReference type="SAM" id="Phobius"/>
    </source>
</evidence>
<sequence>MQDFLVEKRLQPPAFGAVAPGLLTFVNAMSGRSLILSLKLKILGLVLLLCLAVSTTVYAASSTYHAVQHLQQQSALVKAGDVRSIRPWMTIPYVARLCHVPAAYLYQALHIPDTPAVQHLTLHALALRTKRPVDSLIRTLQQAIETYRQHHPTPSSTRTAEEQGVPLALAEGERL</sequence>
<proteinExistence type="predicted"/>
<evidence type="ECO:0000313" key="3">
    <source>
        <dbReference type="EMBL" id="BBH94237.1"/>
    </source>
</evidence>
<feature type="transmembrane region" description="Helical" evidence="2">
    <location>
        <begin position="12"/>
        <end position="30"/>
    </location>
</feature>
<name>A0A455T118_9CHLR</name>
<dbReference type="AlphaFoldDB" id="A0A455T118"/>
<keyword evidence="2" id="KW-0472">Membrane</keyword>
<feature type="region of interest" description="Disordered" evidence="1">
    <location>
        <begin position="148"/>
        <end position="175"/>
    </location>
</feature>
<keyword evidence="2" id="KW-0812">Transmembrane</keyword>
<organism evidence="3">
    <name type="scientific">Thermogemmatispora argillosa</name>
    <dbReference type="NCBI Taxonomy" id="2045280"/>
    <lineage>
        <taxon>Bacteria</taxon>
        <taxon>Bacillati</taxon>
        <taxon>Chloroflexota</taxon>
        <taxon>Ktedonobacteria</taxon>
        <taxon>Thermogemmatisporales</taxon>
        <taxon>Thermogemmatisporaceae</taxon>
        <taxon>Thermogemmatispora</taxon>
    </lineage>
</organism>
<protein>
    <submittedName>
        <fullName evidence="3">Uncharacterized protein</fullName>
    </submittedName>
</protein>